<dbReference type="Pfam" id="PF00905">
    <property type="entry name" value="Transpeptidase"/>
    <property type="match status" value="1"/>
</dbReference>
<evidence type="ECO:0000259" key="1">
    <source>
        <dbReference type="Pfam" id="PF00905"/>
    </source>
</evidence>
<gene>
    <name evidence="2" type="ORF">RGB73_04985</name>
</gene>
<keyword evidence="3" id="KW-1185">Reference proteome</keyword>
<name>A0ABY9TFH2_BREBE</name>
<dbReference type="PANTHER" id="PTHR30627:SF26">
    <property type="entry name" value="PENICILLIN-BINDING PROTEIN 2B"/>
    <property type="match status" value="1"/>
</dbReference>
<dbReference type="Gene3D" id="3.40.710.10">
    <property type="entry name" value="DD-peptidase/beta-lactamase superfamily"/>
    <property type="match status" value="1"/>
</dbReference>
<feature type="domain" description="Penicillin-binding protein transpeptidase" evidence="1">
    <location>
        <begin position="18"/>
        <end position="316"/>
    </location>
</feature>
<dbReference type="EMBL" id="CP134050">
    <property type="protein sequence ID" value="WNC17638.1"/>
    <property type="molecule type" value="Genomic_DNA"/>
</dbReference>
<dbReference type="Proteomes" id="UP001256827">
    <property type="component" value="Chromosome"/>
</dbReference>
<protein>
    <submittedName>
        <fullName evidence="2">Penicillin-binding transpeptidase domain-containing protein</fullName>
    </submittedName>
</protein>
<reference evidence="2 3" key="1">
    <citation type="submission" date="2023-09" db="EMBL/GenBank/DDBJ databases">
        <title>Complete Genome and Methylome dissection of Bacillus brevis NEB573 original source of BbsI restriction endonuclease.</title>
        <authorList>
            <person name="Fomenkov A."/>
            <person name="Roberts R.D."/>
        </authorList>
    </citation>
    <scope>NUCLEOTIDE SEQUENCE [LARGE SCALE GENOMIC DNA]</scope>
    <source>
        <strain evidence="2 3">NEB573</strain>
    </source>
</reference>
<dbReference type="SUPFAM" id="SSF56601">
    <property type="entry name" value="beta-lactamase/transpeptidase-like"/>
    <property type="match status" value="1"/>
</dbReference>
<dbReference type="PANTHER" id="PTHR30627">
    <property type="entry name" value="PEPTIDOGLYCAN D,D-TRANSPEPTIDASE"/>
    <property type="match status" value="1"/>
</dbReference>
<accession>A0ABY9TFH2</accession>
<dbReference type="Gene3D" id="3.30.450.330">
    <property type="match status" value="1"/>
</dbReference>
<organism evidence="2 3">
    <name type="scientific">Brevibacillus brevis</name>
    <name type="common">Bacillus brevis</name>
    <dbReference type="NCBI Taxonomy" id="1393"/>
    <lineage>
        <taxon>Bacteria</taxon>
        <taxon>Bacillati</taxon>
        <taxon>Bacillota</taxon>
        <taxon>Bacilli</taxon>
        <taxon>Bacillales</taxon>
        <taxon>Paenibacillaceae</taxon>
        <taxon>Brevibacillus</taxon>
    </lineage>
</organism>
<dbReference type="InterPro" id="IPR012338">
    <property type="entry name" value="Beta-lactam/transpept-like"/>
</dbReference>
<evidence type="ECO:0000313" key="2">
    <source>
        <dbReference type="EMBL" id="WNC17638.1"/>
    </source>
</evidence>
<sequence>MEAALGKTAAAYDPEKITVIVSDPITGEILGMANRSRHAPNGNPADMAKAEHDPVAAFQIVTLAAAIEEGKFDPSEIYESGTYKEIPGAPIRDHNNGIGWGKITFEEGIRRSSNVAFAKLAYEHLQQHLLQEYWDRFGFGQKTGIELQSEESGALPKMTGPREVALASIGYGGSASAIQQIAAVGAIANGGELLKPHLMKKAQADSANDYKIRRVVSEETAKQVREILESVVNSDVGSGRAFHIDKYPVAGKSAVNQKYDEQGKVMEGHYIASFLGFAPSDDPKLLIYVAVDDPKTELHVGIEWKKIVAPPFKEVMEKSLQYLEKR</sequence>
<dbReference type="InterPro" id="IPR050515">
    <property type="entry name" value="Beta-lactam/transpept"/>
</dbReference>
<dbReference type="InterPro" id="IPR001460">
    <property type="entry name" value="PCN-bd_Tpept"/>
</dbReference>
<evidence type="ECO:0000313" key="3">
    <source>
        <dbReference type="Proteomes" id="UP001256827"/>
    </source>
</evidence>
<dbReference type="RefSeq" id="WP_310774140.1">
    <property type="nucleotide sequence ID" value="NZ_CP134050.1"/>
</dbReference>
<proteinExistence type="predicted"/>